<dbReference type="PROSITE" id="PS50146">
    <property type="entry name" value="DAGK"/>
    <property type="match status" value="1"/>
</dbReference>
<dbReference type="InterPro" id="IPR017438">
    <property type="entry name" value="ATP-NAD_kinase_N"/>
</dbReference>
<dbReference type="KEGG" id="snn:EWH46_02045"/>
<dbReference type="InterPro" id="IPR001206">
    <property type="entry name" value="Diacylglycerol_kinase_cat_dom"/>
</dbReference>
<accession>A0A5C1PVP0</accession>
<dbReference type="SUPFAM" id="SSF111331">
    <property type="entry name" value="NAD kinase/diacylglycerol kinase-like"/>
    <property type="match status" value="1"/>
</dbReference>
<dbReference type="InterPro" id="IPR016064">
    <property type="entry name" value="NAD/diacylglycerol_kinase_sf"/>
</dbReference>
<gene>
    <name evidence="2" type="ORF">EWH46_02045</name>
</gene>
<dbReference type="AlphaFoldDB" id="A0A5C1PVP0"/>
<feature type="domain" description="DAGKc" evidence="1">
    <location>
        <begin position="25"/>
        <end position="154"/>
    </location>
</feature>
<dbReference type="Gene3D" id="3.40.50.10330">
    <property type="entry name" value="Probable inorganic polyphosphate/atp-NAD kinase, domain 1"/>
    <property type="match status" value="1"/>
</dbReference>
<evidence type="ECO:0000259" key="1">
    <source>
        <dbReference type="PROSITE" id="PS50146"/>
    </source>
</evidence>
<evidence type="ECO:0000313" key="3">
    <source>
        <dbReference type="Proteomes" id="UP000323522"/>
    </source>
</evidence>
<reference evidence="2 3" key="1">
    <citation type="submission" date="2019-02" db="EMBL/GenBank/DDBJ databases">
        <title>Complete Genome Sequence and Methylome Analysis of Sphaerotilus natans subsp. sulfidivorans D-507.</title>
        <authorList>
            <person name="Fomenkov A."/>
            <person name="Gridneva E."/>
            <person name="Smolyakov D."/>
            <person name="Dubinina G."/>
            <person name="Vincze T."/>
            <person name="Grabovich M."/>
            <person name="Roberts R.J."/>
        </authorList>
    </citation>
    <scope>NUCLEOTIDE SEQUENCE [LARGE SCALE GENOMIC DNA]</scope>
    <source>
        <strain evidence="2 3">D-507</strain>
    </source>
</reference>
<dbReference type="GO" id="GO:0016301">
    <property type="term" value="F:kinase activity"/>
    <property type="evidence" value="ECO:0007669"/>
    <property type="project" value="InterPro"/>
</dbReference>
<name>A0A5C1PVP0_9BURK</name>
<proteinExistence type="predicted"/>
<dbReference type="Proteomes" id="UP000323522">
    <property type="component" value="Chromosome"/>
</dbReference>
<dbReference type="OrthoDB" id="142078at2"/>
<evidence type="ECO:0000313" key="2">
    <source>
        <dbReference type="EMBL" id="QEM99674.1"/>
    </source>
</evidence>
<sequence>MWPPAGWVARPAAASTATEDRGGRIVAPPAVVLLNALAARGRAGELRHPVADWLARHAPGVPLLSAASVTEARARLSILAPRTRIALIGGDGTLHAMLPALLKGGLRVGLVPAGQHNEVACSLHLDQLDWRQALLHALHAPTAAVDIGLIETDAAVLHFAGLVRIEAGQPLSLWIDQHRVALPQPVRRLRLCNATPPPADRDAPDRIAPVLIDDALLHLLDEPQRPLWQRLLHPAARPPARPALRLRIEAAQPMPILIDGEPQPATRQIRAELLPGALQMTGSHVPTLDPHRLSDTTW</sequence>
<dbReference type="Pfam" id="PF00781">
    <property type="entry name" value="DAGK_cat"/>
    <property type="match status" value="1"/>
</dbReference>
<organism evidence="2 3">
    <name type="scientific">Sphaerotilus sulfidivorans</name>
    <dbReference type="NCBI Taxonomy" id="639200"/>
    <lineage>
        <taxon>Bacteria</taxon>
        <taxon>Pseudomonadati</taxon>
        <taxon>Pseudomonadota</taxon>
        <taxon>Betaproteobacteria</taxon>
        <taxon>Burkholderiales</taxon>
        <taxon>Sphaerotilaceae</taxon>
        <taxon>Sphaerotilus</taxon>
    </lineage>
</organism>
<protein>
    <recommendedName>
        <fullName evidence="1">DAGKc domain-containing protein</fullName>
    </recommendedName>
</protein>
<dbReference type="EMBL" id="CP035708">
    <property type="protein sequence ID" value="QEM99674.1"/>
    <property type="molecule type" value="Genomic_DNA"/>
</dbReference>